<dbReference type="GO" id="GO:0048468">
    <property type="term" value="P:cell development"/>
    <property type="evidence" value="ECO:0007669"/>
    <property type="project" value="TreeGrafter"/>
</dbReference>
<dbReference type="SUPFAM" id="SSF54236">
    <property type="entry name" value="Ubiquitin-like"/>
    <property type="match status" value="1"/>
</dbReference>
<dbReference type="GO" id="GO:0030877">
    <property type="term" value="C:beta-catenin destruction complex"/>
    <property type="evidence" value="ECO:0007669"/>
    <property type="project" value="TreeGrafter"/>
</dbReference>
<dbReference type="AlphaFoldDB" id="A0A0N4UNM9"/>
<dbReference type="InterPro" id="IPR043581">
    <property type="entry name" value="Axin-like"/>
</dbReference>
<organism evidence="6 8">
    <name type="scientific">Dracunculus medinensis</name>
    <name type="common">Guinea worm</name>
    <dbReference type="NCBI Taxonomy" id="318479"/>
    <lineage>
        <taxon>Eukaryota</taxon>
        <taxon>Metazoa</taxon>
        <taxon>Ecdysozoa</taxon>
        <taxon>Nematoda</taxon>
        <taxon>Chromadorea</taxon>
        <taxon>Rhabditida</taxon>
        <taxon>Spirurina</taxon>
        <taxon>Dracunculoidea</taxon>
        <taxon>Dracunculidae</taxon>
        <taxon>Dracunculus</taxon>
    </lineage>
</organism>
<dbReference type="GO" id="GO:0032436">
    <property type="term" value="P:positive regulation of proteasomal ubiquitin-dependent protein catabolic process"/>
    <property type="evidence" value="ECO:0007669"/>
    <property type="project" value="TreeGrafter"/>
</dbReference>
<sequence>MCAKKNSRAAELARNLHQRYVSLNTGVCSFLPENLRREVSAHVHSLLAAEPDPTIFDCLCTPVEQFLRQQHALFVCSEEFLDAFNKVDDSFSKLSKSTNITQATARKSKKVLHQPMLTAEMLLKTQYERENAFGESEVEKMYRPAVKVPYVCNATTSKNDSAVSSTFSSDANGQTAVVKLSTIREEQLRGNPVTHTLARVEKMDSGLVMTHCTEEGRKAFAALLIEKLNLLSAKRRRNDVMNQQLRDIQSRKCSAREIVNDMEPTAAEEDDELERYVRQRMADDSCKPSPSYHSPDYPNAHSLRYRRRSPKSSPPERFRNYTASLAVEFNSPYMINPYSSNGFAPPPCSKYNRDVLPAKPASYEVKSLTMYDTSGIESMAPSLVHERDELQRAAIFQKARLLSANSHTNRKVHKHSDFSSLPRMKGNDSKPLITISYKQKNRVPIVAHVSLQTMTFRDFRKYLGISSKSNQQVPIPILPRFFFKTACEDGNSPYQLLLVNDDSTILPVYEGRITAECKSISDSE</sequence>
<dbReference type="GO" id="GO:0019901">
    <property type="term" value="F:protein kinase binding"/>
    <property type="evidence" value="ECO:0007669"/>
    <property type="project" value="TreeGrafter"/>
</dbReference>
<evidence type="ECO:0000256" key="2">
    <source>
        <dbReference type="PROSITE-ProRule" id="PRU00069"/>
    </source>
</evidence>
<dbReference type="PANTHER" id="PTHR46102:SF2">
    <property type="entry name" value="AXIN"/>
    <property type="match status" value="1"/>
</dbReference>
<accession>A0A0N4UNM9</accession>
<dbReference type="InterPro" id="IPR001158">
    <property type="entry name" value="DIX"/>
</dbReference>
<dbReference type="GO" id="GO:0005886">
    <property type="term" value="C:plasma membrane"/>
    <property type="evidence" value="ECO:0007669"/>
    <property type="project" value="TreeGrafter"/>
</dbReference>
<dbReference type="GO" id="GO:0090090">
    <property type="term" value="P:negative regulation of canonical Wnt signaling pathway"/>
    <property type="evidence" value="ECO:0007669"/>
    <property type="project" value="InterPro"/>
</dbReference>
<reference evidence="8" key="1">
    <citation type="submission" date="2017-02" db="UniProtKB">
        <authorList>
            <consortium name="WormBaseParasite"/>
        </authorList>
    </citation>
    <scope>IDENTIFICATION</scope>
</reference>
<feature type="region of interest" description="Disordered" evidence="3">
    <location>
        <begin position="281"/>
        <end position="317"/>
    </location>
</feature>
<dbReference type="GO" id="GO:0008013">
    <property type="term" value="F:beta-catenin binding"/>
    <property type="evidence" value="ECO:0007669"/>
    <property type="project" value="TreeGrafter"/>
</dbReference>
<evidence type="ECO:0000256" key="3">
    <source>
        <dbReference type="SAM" id="MobiDB-lite"/>
    </source>
</evidence>
<dbReference type="Gene3D" id="2.40.240.130">
    <property type="match status" value="1"/>
</dbReference>
<protein>
    <submittedName>
        <fullName evidence="8">DIX domain-containing protein</fullName>
    </submittedName>
</protein>
<gene>
    <name evidence="5" type="ORF">DME_LOCUS3198</name>
</gene>
<dbReference type="GO" id="GO:0016055">
    <property type="term" value="P:Wnt signaling pathway"/>
    <property type="evidence" value="ECO:0007669"/>
    <property type="project" value="UniProtKB-KW"/>
</dbReference>
<evidence type="ECO:0000313" key="5">
    <source>
        <dbReference type="EMBL" id="VDN53225.1"/>
    </source>
</evidence>
<evidence type="ECO:0000256" key="1">
    <source>
        <dbReference type="ARBA" id="ARBA00022687"/>
    </source>
</evidence>
<keyword evidence="1 2" id="KW-0879">Wnt signaling pathway</keyword>
<evidence type="ECO:0000313" key="6">
    <source>
        <dbReference type="Proteomes" id="UP000038040"/>
    </source>
</evidence>
<dbReference type="GO" id="GO:0060090">
    <property type="term" value="F:molecular adaptor activity"/>
    <property type="evidence" value="ECO:0007669"/>
    <property type="project" value="TreeGrafter"/>
</dbReference>
<name>A0A0N4UNM9_DRAME</name>
<evidence type="ECO:0000313" key="7">
    <source>
        <dbReference type="Proteomes" id="UP000274756"/>
    </source>
</evidence>
<evidence type="ECO:0000313" key="8">
    <source>
        <dbReference type="WBParaSite" id="DME_0000951201-mRNA-1"/>
    </source>
</evidence>
<dbReference type="InterPro" id="IPR038207">
    <property type="entry name" value="DIX_dom_sf"/>
</dbReference>
<dbReference type="GO" id="GO:0005634">
    <property type="term" value="C:nucleus"/>
    <property type="evidence" value="ECO:0007669"/>
    <property type="project" value="TreeGrafter"/>
</dbReference>
<proteinExistence type="predicted"/>
<dbReference type="EMBL" id="UYYG01000112">
    <property type="protein sequence ID" value="VDN53225.1"/>
    <property type="molecule type" value="Genomic_DNA"/>
</dbReference>
<dbReference type="Proteomes" id="UP000038040">
    <property type="component" value="Unplaced"/>
</dbReference>
<dbReference type="InterPro" id="IPR029071">
    <property type="entry name" value="Ubiquitin-like_domsf"/>
</dbReference>
<dbReference type="Proteomes" id="UP000274756">
    <property type="component" value="Unassembled WGS sequence"/>
</dbReference>
<dbReference type="STRING" id="318479.A0A0N4UNM9"/>
<evidence type="ECO:0000259" key="4">
    <source>
        <dbReference type="PROSITE" id="PS50841"/>
    </source>
</evidence>
<dbReference type="GO" id="GO:0031625">
    <property type="term" value="F:ubiquitin protein ligase binding"/>
    <property type="evidence" value="ECO:0007669"/>
    <property type="project" value="TreeGrafter"/>
</dbReference>
<dbReference type="OrthoDB" id="10007451at2759"/>
<dbReference type="PANTHER" id="PTHR46102">
    <property type="entry name" value="AXIN"/>
    <property type="match status" value="1"/>
</dbReference>
<dbReference type="Pfam" id="PF00778">
    <property type="entry name" value="DIX"/>
    <property type="match status" value="1"/>
</dbReference>
<feature type="domain" description="DIX" evidence="4">
    <location>
        <begin position="429"/>
        <end position="521"/>
    </location>
</feature>
<dbReference type="WBParaSite" id="DME_0000951201-mRNA-1">
    <property type="protein sequence ID" value="DME_0000951201-mRNA-1"/>
    <property type="gene ID" value="DME_0000951201"/>
</dbReference>
<dbReference type="PROSITE" id="PS50841">
    <property type="entry name" value="DIX"/>
    <property type="match status" value="1"/>
</dbReference>
<reference evidence="5 7" key="2">
    <citation type="submission" date="2018-11" db="EMBL/GenBank/DDBJ databases">
        <authorList>
            <consortium name="Pathogen Informatics"/>
        </authorList>
    </citation>
    <scope>NUCLEOTIDE SEQUENCE [LARGE SCALE GENOMIC DNA]</scope>
</reference>
<keyword evidence="7" id="KW-1185">Reference proteome</keyword>